<name>A0A182SJC2_9DIPT</name>
<keyword evidence="3" id="KW-1185">Reference proteome</keyword>
<dbReference type="Gene3D" id="3.80.10.10">
    <property type="entry name" value="Ribonuclease Inhibitor"/>
    <property type="match status" value="2"/>
</dbReference>
<protein>
    <recommendedName>
        <fullName evidence="4">Leucine rich immune protein (Coil-less)</fullName>
    </recommendedName>
</protein>
<dbReference type="Proteomes" id="UP000075901">
    <property type="component" value="Unassembled WGS sequence"/>
</dbReference>
<sequence length="430" mass="48343">MIGSRPCAAQCQEISFMCNIGVVNMTSDGGTKIRNAIDSDPESYLIAMSIDKLIVSSSASGPFLQRIASLTDTISYLIYREPVFQVPEGNTITEIEIMNAGNLRSFVAGTNRHLKRLSVETCMLDRIPPTLAQMTVLDSLYIMGCALTVIRLDVFANSPNLYFLSLWKNQIRQILPFTAPPKQRLVIEHFDLSQNQLERLDMSIFAHMPELQRLDVQGNRILRLEATTPVTYQSLTRLAFRMNNISSIDTRNLSLPALGSFYVEDNALSEIPTLLGPMPNLRYMGFDRNNLKQVDMSVFRRFQNLTGIFLNENRIESVRTSSPFTLPALDILLFENNQLVATNFTGCNFPELYLLSFLNNKLNAVPPLFQRFAKTHISVEWNPIKCANLATFKSRFVEGRLYASTGATQSDCLTTSMVELKENVQGCCVA</sequence>
<dbReference type="InterPro" id="IPR032675">
    <property type="entry name" value="LRR_dom_sf"/>
</dbReference>
<dbReference type="EnsemblMetazoa" id="AMAM007902-RA">
    <property type="protein sequence ID" value="AMAM007902-PA"/>
    <property type="gene ID" value="AMAM007902"/>
</dbReference>
<reference evidence="2" key="2">
    <citation type="submission" date="2020-05" db="UniProtKB">
        <authorList>
            <consortium name="EnsemblMetazoa"/>
        </authorList>
    </citation>
    <scope>IDENTIFICATION</scope>
    <source>
        <strain evidence="2">maculatus3</strain>
    </source>
</reference>
<dbReference type="SUPFAM" id="SSF52058">
    <property type="entry name" value="L domain-like"/>
    <property type="match status" value="1"/>
</dbReference>
<accession>A0A182SJC2</accession>
<dbReference type="FunFam" id="3.80.10.10:FF:001054">
    <property type="entry name" value="AGAP007467-PA"/>
    <property type="match status" value="1"/>
</dbReference>
<keyword evidence="1" id="KW-0732">Signal</keyword>
<dbReference type="VEuPathDB" id="VectorBase:AMAM007902"/>
<dbReference type="PANTHER" id="PTHR24373:SF370">
    <property type="entry name" value="FISH-LIPS, ISOFORM E"/>
    <property type="match status" value="1"/>
</dbReference>
<evidence type="ECO:0008006" key="4">
    <source>
        <dbReference type="Google" id="ProtNLM"/>
    </source>
</evidence>
<reference evidence="3" key="1">
    <citation type="submission" date="2013-09" db="EMBL/GenBank/DDBJ databases">
        <title>The Genome Sequence of Anopheles maculatus species B.</title>
        <authorList>
            <consortium name="The Broad Institute Genomics Platform"/>
            <person name="Neafsey D.E."/>
            <person name="Besansky N."/>
            <person name="Howell P."/>
            <person name="Walton C."/>
            <person name="Young S.K."/>
            <person name="Zeng Q."/>
            <person name="Gargeya S."/>
            <person name="Fitzgerald M."/>
            <person name="Haas B."/>
            <person name="Abouelleil A."/>
            <person name="Allen A.W."/>
            <person name="Alvarado L."/>
            <person name="Arachchi H.M."/>
            <person name="Berlin A.M."/>
            <person name="Chapman S.B."/>
            <person name="Gainer-Dewar J."/>
            <person name="Goldberg J."/>
            <person name="Griggs A."/>
            <person name="Gujja S."/>
            <person name="Hansen M."/>
            <person name="Howarth C."/>
            <person name="Imamovic A."/>
            <person name="Ireland A."/>
            <person name="Larimer J."/>
            <person name="McCowan C."/>
            <person name="Murphy C."/>
            <person name="Pearson M."/>
            <person name="Poon T.W."/>
            <person name="Priest M."/>
            <person name="Roberts A."/>
            <person name="Saif S."/>
            <person name="Shea T."/>
            <person name="Sisk P."/>
            <person name="Sykes S."/>
            <person name="Wortman J."/>
            <person name="Nusbaum C."/>
            <person name="Birren B."/>
        </authorList>
    </citation>
    <scope>NUCLEOTIDE SEQUENCE [LARGE SCALE GENOMIC DNA]</scope>
    <source>
        <strain evidence="3">maculatus3</strain>
    </source>
</reference>
<dbReference type="AlphaFoldDB" id="A0A182SJC2"/>
<dbReference type="InterPro" id="IPR001611">
    <property type="entry name" value="Leu-rich_rpt"/>
</dbReference>
<dbReference type="PANTHER" id="PTHR24373">
    <property type="entry name" value="SLIT RELATED LEUCINE-RICH REPEAT NEURONAL PROTEIN"/>
    <property type="match status" value="1"/>
</dbReference>
<dbReference type="InterPro" id="IPR050328">
    <property type="entry name" value="Dev_Immune_Receptor"/>
</dbReference>
<evidence type="ECO:0000256" key="1">
    <source>
        <dbReference type="ARBA" id="ARBA00022729"/>
    </source>
</evidence>
<evidence type="ECO:0000313" key="3">
    <source>
        <dbReference type="Proteomes" id="UP000075901"/>
    </source>
</evidence>
<dbReference type="Pfam" id="PF13855">
    <property type="entry name" value="LRR_8"/>
    <property type="match status" value="1"/>
</dbReference>
<organism evidence="2 3">
    <name type="scientific">Anopheles maculatus</name>
    <dbReference type="NCBI Taxonomy" id="74869"/>
    <lineage>
        <taxon>Eukaryota</taxon>
        <taxon>Metazoa</taxon>
        <taxon>Ecdysozoa</taxon>
        <taxon>Arthropoda</taxon>
        <taxon>Hexapoda</taxon>
        <taxon>Insecta</taxon>
        <taxon>Pterygota</taxon>
        <taxon>Neoptera</taxon>
        <taxon>Endopterygota</taxon>
        <taxon>Diptera</taxon>
        <taxon>Nematocera</taxon>
        <taxon>Culicoidea</taxon>
        <taxon>Culicidae</taxon>
        <taxon>Anophelinae</taxon>
        <taxon>Anopheles</taxon>
        <taxon>Anopheles maculatus group</taxon>
    </lineage>
</organism>
<proteinExistence type="predicted"/>
<dbReference type="GO" id="GO:0031012">
    <property type="term" value="C:extracellular matrix"/>
    <property type="evidence" value="ECO:0007669"/>
    <property type="project" value="TreeGrafter"/>
</dbReference>
<evidence type="ECO:0000313" key="2">
    <source>
        <dbReference type="EnsemblMetazoa" id="AMAM007902-PA"/>
    </source>
</evidence>
<dbReference type="GO" id="GO:0005615">
    <property type="term" value="C:extracellular space"/>
    <property type="evidence" value="ECO:0007669"/>
    <property type="project" value="TreeGrafter"/>
</dbReference>